<keyword evidence="2" id="KW-0812">Transmembrane</keyword>
<feature type="region of interest" description="Disordered" evidence="1">
    <location>
        <begin position="110"/>
        <end position="130"/>
    </location>
</feature>
<evidence type="ECO:0000313" key="4">
    <source>
        <dbReference type="EMBL" id="KAF2752915.1"/>
    </source>
</evidence>
<accession>A0A6A6VRX9</accession>
<gene>
    <name evidence="4" type="ORF">EJ05DRAFT_480827</name>
</gene>
<dbReference type="AlphaFoldDB" id="A0A6A6VRX9"/>
<feature type="transmembrane region" description="Helical" evidence="2">
    <location>
        <begin position="29"/>
        <end position="48"/>
    </location>
</feature>
<feature type="compositionally biased region" description="Acidic residues" evidence="1">
    <location>
        <begin position="62"/>
        <end position="71"/>
    </location>
</feature>
<evidence type="ECO:0000313" key="5">
    <source>
        <dbReference type="Proteomes" id="UP000799437"/>
    </source>
</evidence>
<protein>
    <submittedName>
        <fullName evidence="4">Uncharacterized protein</fullName>
    </submittedName>
</protein>
<feature type="chain" id="PRO_5025453458" evidence="3">
    <location>
        <begin position="21"/>
        <end position="130"/>
    </location>
</feature>
<feature type="signal peptide" evidence="3">
    <location>
        <begin position="1"/>
        <end position="20"/>
    </location>
</feature>
<evidence type="ECO:0000256" key="2">
    <source>
        <dbReference type="SAM" id="Phobius"/>
    </source>
</evidence>
<sequence length="130" mass="14397">MNLYFTSSFILLPLSPAISGGEVGKMMVVFIVGYVAQYVVTAYTSRLLQLGMEKVRRSEFVATEDEAESETASERMAEDDEKRASESSQAPMLSELGPQALRVLSVEKGAKRKVQRTCLARMQPRDKSLA</sequence>
<organism evidence="4 5">
    <name type="scientific">Pseudovirgaria hyperparasitica</name>
    <dbReference type="NCBI Taxonomy" id="470096"/>
    <lineage>
        <taxon>Eukaryota</taxon>
        <taxon>Fungi</taxon>
        <taxon>Dikarya</taxon>
        <taxon>Ascomycota</taxon>
        <taxon>Pezizomycotina</taxon>
        <taxon>Dothideomycetes</taxon>
        <taxon>Dothideomycetes incertae sedis</taxon>
        <taxon>Acrospermales</taxon>
        <taxon>Acrospermaceae</taxon>
        <taxon>Pseudovirgaria</taxon>
    </lineage>
</organism>
<keyword evidence="2" id="KW-0472">Membrane</keyword>
<dbReference type="Proteomes" id="UP000799437">
    <property type="component" value="Unassembled WGS sequence"/>
</dbReference>
<keyword evidence="2" id="KW-1133">Transmembrane helix</keyword>
<name>A0A6A6VRX9_9PEZI</name>
<evidence type="ECO:0000256" key="3">
    <source>
        <dbReference type="SAM" id="SignalP"/>
    </source>
</evidence>
<keyword evidence="3" id="KW-0732">Signal</keyword>
<proteinExistence type="predicted"/>
<dbReference type="OrthoDB" id="2502820at2759"/>
<dbReference type="EMBL" id="ML996590">
    <property type="protein sequence ID" value="KAF2752915.1"/>
    <property type="molecule type" value="Genomic_DNA"/>
</dbReference>
<feature type="compositionally biased region" description="Basic and acidic residues" evidence="1">
    <location>
        <begin position="72"/>
        <end position="85"/>
    </location>
</feature>
<dbReference type="RefSeq" id="XP_033595366.1">
    <property type="nucleotide sequence ID" value="XM_033744944.1"/>
</dbReference>
<reference evidence="4" key="1">
    <citation type="journal article" date="2020" name="Stud. Mycol.">
        <title>101 Dothideomycetes genomes: a test case for predicting lifestyles and emergence of pathogens.</title>
        <authorList>
            <person name="Haridas S."/>
            <person name="Albert R."/>
            <person name="Binder M."/>
            <person name="Bloem J."/>
            <person name="Labutti K."/>
            <person name="Salamov A."/>
            <person name="Andreopoulos B."/>
            <person name="Baker S."/>
            <person name="Barry K."/>
            <person name="Bills G."/>
            <person name="Bluhm B."/>
            <person name="Cannon C."/>
            <person name="Castanera R."/>
            <person name="Culley D."/>
            <person name="Daum C."/>
            <person name="Ezra D."/>
            <person name="Gonzalez J."/>
            <person name="Henrissat B."/>
            <person name="Kuo A."/>
            <person name="Liang C."/>
            <person name="Lipzen A."/>
            <person name="Lutzoni F."/>
            <person name="Magnuson J."/>
            <person name="Mondo S."/>
            <person name="Nolan M."/>
            <person name="Ohm R."/>
            <person name="Pangilinan J."/>
            <person name="Park H.-J."/>
            <person name="Ramirez L."/>
            <person name="Alfaro M."/>
            <person name="Sun H."/>
            <person name="Tritt A."/>
            <person name="Yoshinaga Y."/>
            <person name="Zwiers L.-H."/>
            <person name="Turgeon B."/>
            <person name="Goodwin S."/>
            <person name="Spatafora J."/>
            <person name="Crous P."/>
            <person name="Grigoriev I."/>
        </authorList>
    </citation>
    <scope>NUCLEOTIDE SEQUENCE</scope>
    <source>
        <strain evidence="4">CBS 121739</strain>
    </source>
</reference>
<dbReference type="GeneID" id="54485998"/>
<keyword evidence="5" id="KW-1185">Reference proteome</keyword>
<evidence type="ECO:0000256" key="1">
    <source>
        <dbReference type="SAM" id="MobiDB-lite"/>
    </source>
</evidence>
<feature type="region of interest" description="Disordered" evidence="1">
    <location>
        <begin position="59"/>
        <end position="96"/>
    </location>
</feature>